<sequence>MEMKKWLVFILIFLCLGVWQAISVYQDALQPKQSLAEKALARAKEKIAFTRIDRTYTYYGDRTYTVFIGENKHGKKYIAWVPEKKGKIVIKRAESGITETEAIAKLKAERHPKKLISAKLGMEKGVPLWELTYIDQHDRYSFYYVSFTDGTFLKRYSFQQ</sequence>
<dbReference type="Proteomes" id="UP000198650">
    <property type="component" value="Unassembled WGS sequence"/>
</dbReference>
<reference evidence="4" key="1">
    <citation type="submission" date="2016-10" db="EMBL/GenBank/DDBJ databases">
        <authorList>
            <person name="Varghese N."/>
            <person name="Submissions S."/>
        </authorList>
    </citation>
    <scope>NUCLEOTIDE SEQUENCE [LARGE SCALE GENOMIC DNA]</scope>
    <source>
        <strain evidence="4">M1</strain>
    </source>
</reference>
<feature type="domain" description="PepSY" evidence="1">
    <location>
        <begin position="97"/>
        <end position="155"/>
    </location>
</feature>
<proteinExistence type="predicted"/>
<dbReference type="EMBL" id="FOJS01000011">
    <property type="protein sequence ID" value="SFA46137.1"/>
    <property type="molecule type" value="Genomic_DNA"/>
</dbReference>
<dbReference type="InterPro" id="IPR046350">
    <property type="entry name" value="Cystatin_sf"/>
</dbReference>
<dbReference type="AlphaFoldDB" id="A0A1I0T377"/>
<gene>
    <name evidence="3" type="ORF">SAMN05192569_101130</name>
</gene>
<dbReference type="Gene3D" id="3.10.450.40">
    <property type="match status" value="2"/>
</dbReference>
<evidence type="ECO:0000313" key="3">
    <source>
        <dbReference type="EMBL" id="SFA46137.1"/>
    </source>
</evidence>
<dbReference type="Pfam" id="PF03413">
    <property type="entry name" value="PepSY"/>
    <property type="match status" value="1"/>
</dbReference>
<dbReference type="Pfam" id="PF17881">
    <property type="entry name" value="TseB"/>
    <property type="match status" value="1"/>
</dbReference>
<accession>A0A1I0T377</accession>
<evidence type="ECO:0000313" key="4">
    <source>
        <dbReference type="Proteomes" id="UP000198650"/>
    </source>
</evidence>
<evidence type="ECO:0000259" key="1">
    <source>
        <dbReference type="Pfam" id="PF03413"/>
    </source>
</evidence>
<feature type="domain" description="Cell wall elongation regulator TseB-like" evidence="2">
    <location>
        <begin position="38"/>
        <end position="82"/>
    </location>
</feature>
<name>A0A1I0T377_9BACL</name>
<dbReference type="RefSeq" id="WP_208601769.1">
    <property type="nucleotide sequence ID" value="NZ_FOJS01000011.1"/>
</dbReference>
<organism evidence="3 4">
    <name type="scientific">Parageobacillus thermantarcticus</name>
    <dbReference type="NCBI Taxonomy" id="186116"/>
    <lineage>
        <taxon>Bacteria</taxon>
        <taxon>Bacillati</taxon>
        <taxon>Bacillota</taxon>
        <taxon>Bacilli</taxon>
        <taxon>Bacillales</taxon>
        <taxon>Anoxybacillaceae</taxon>
        <taxon>Parageobacillus</taxon>
    </lineage>
</organism>
<dbReference type="SUPFAM" id="SSF54403">
    <property type="entry name" value="Cystatin/monellin"/>
    <property type="match status" value="2"/>
</dbReference>
<dbReference type="STRING" id="186116.SAMN05192569_101130"/>
<dbReference type="InterPro" id="IPR041401">
    <property type="entry name" value="TseB-like_dom"/>
</dbReference>
<keyword evidence="4" id="KW-1185">Reference proteome</keyword>
<dbReference type="InterPro" id="IPR025711">
    <property type="entry name" value="PepSY"/>
</dbReference>
<evidence type="ECO:0000259" key="2">
    <source>
        <dbReference type="Pfam" id="PF17881"/>
    </source>
</evidence>
<protein>
    <submittedName>
        <fullName evidence="3">Uncharacterized protein YpmB</fullName>
    </submittedName>
</protein>